<accession>A0ABW7IZQ8</accession>
<comment type="caution">
    <text evidence="1">The sequence shown here is derived from an EMBL/GenBank/DDBJ whole genome shotgun (WGS) entry which is preliminary data.</text>
</comment>
<name>A0ABW7IZQ8_9VIBR</name>
<dbReference type="RefSeq" id="WP_394608551.1">
    <property type="nucleotide sequence ID" value="NZ_JBIHSJ010000004.1"/>
</dbReference>
<evidence type="ECO:0000313" key="1">
    <source>
        <dbReference type="EMBL" id="MFH0266977.1"/>
    </source>
</evidence>
<sequence length="57" mass="6872">MTMKREEQYQSSFPCHIPECLYPDDVLDTQVCNDIAKYDQKFDRKEYQALLKPKNKQ</sequence>
<reference evidence="1 2" key="1">
    <citation type="submission" date="2024-10" db="EMBL/GenBank/DDBJ databases">
        <authorList>
            <person name="Yibar A."/>
            <person name="Saticioglu I.B."/>
            <person name="Duman M."/>
            <person name="Ajmi N."/>
            <person name="Gurler F."/>
            <person name="Ay H."/>
            <person name="Onuk E."/>
            <person name="Guler S."/>
            <person name="Romalde J.L."/>
        </authorList>
    </citation>
    <scope>NUCLEOTIDE SEQUENCE [LARGE SCALE GENOMIC DNA]</scope>
    <source>
        <strain evidence="1 2">14-MA-B</strain>
    </source>
</reference>
<dbReference type="Proteomes" id="UP001607151">
    <property type="component" value="Unassembled WGS sequence"/>
</dbReference>
<dbReference type="EMBL" id="JBIHSN010000003">
    <property type="protein sequence ID" value="MFH0266977.1"/>
    <property type="molecule type" value="Genomic_DNA"/>
</dbReference>
<keyword evidence="2" id="KW-1185">Reference proteome</keyword>
<organism evidence="1 2">
    <name type="scientific">Vibrio rumoiensis</name>
    <dbReference type="NCBI Taxonomy" id="76258"/>
    <lineage>
        <taxon>Bacteria</taxon>
        <taxon>Pseudomonadati</taxon>
        <taxon>Pseudomonadota</taxon>
        <taxon>Gammaproteobacteria</taxon>
        <taxon>Vibrionales</taxon>
        <taxon>Vibrionaceae</taxon>
        <taxon>Vibrio</taxon>
    </lineage>
</organism>
<evidence type="ECO:0000313" key="2">
    <source>
        <dbReference type="Proteomes" id="UP001607151"/>
    </source>
</evidence>
<proteinExistence type="predicted"/>
<gene>
    <name evidence="1" type="ORF">ACGRQ9_16160</name>
</gene>
<protein>
    <submittedName>
        <fullName evidence="1">Uncharacterized protein</fullName>
    </submittedName>
</protein>